<dbReference type="RefSeq" id="WP_085092464.1">
    <property type="nucleotide sequence ID" value="NZ_AP022603.1"/>
</dbReference>
<keyword evidence="2" id="KW-1185">Reference proteome</keyword>
<accession>A0A1X1RNF8</accession>
<sequence>MTEDELDHIRRRFSRIYSPFIDVGKGWYLILIELDAELATIDPDLRYVQIKERFGELRTYTTRACPETWNRVRDAKLKAREKAAVTCESCGRTGTLHVNTGWYRTLCPSCAAEADYVSVQQ</sequence>
<dbReference type="Proteomes" id="UP000193484">
    <property type="component" value="Unassembled WGS sequence"/>
</dbReference>
<dbReference type="OrthoDB" id="5346627at2"/>
<name>A0A1X1RNF8_MYCFA</name>
<dbReference type="EMBL" id="LQOJ01000005">
    <property type="protein sequence ID" value="ORV10037.1"/>
    <property type="molecule type" value="Genomic_DNA"/>
</dbReference>
<proteinExistence type="predicted"/>
<dbReference type="AlphaFoldDB" id="A0A1X1RNF8"/>
<organism evidence="1 2">
    <name type="scientific">Mycolicibacterium fallax</name>
    <name type="common">Mycobacterium fallax</name>
    <dbReference type="NCBI Taxonomy" id="1793"/>
    <lineage>
        <taxon>Bacteria</taxon>
        <taxon>Bacillati</taxon>
        <taxon>Actinomycetota</taxon>
        <taxon>Actinomycetes</taxon>
        <taxon>Mycobacteriales</taxon>
        <taxon>Mycobacteriaceae</taxon>
        <taxon>Mycolicibacterium</taxon>
    </lineage>
</organism>
<gene>
    <name evidence="1" type="ORF">AWC04_01015</name>
</gene>
<evidence type="ECO:0000313" key="2">
    <source>
        <dbReference type="Proteomes" id="UP000193484"/>
    </source>
</evidence>
<protein>
    <submittedName>
        <fullName evidence="1">Uncharacterized protein</fullName>
    </submittedName>
</protein>
<comment type="caution">
    <text evidence="1">The sequence shown here is derived from an EMBL/GenBank/DDBJ whole genome shotgun (WGS) entry which is preliminary data.</text>
</comment>
<reference evidence="1 2" key="1">
    <citation type="submission" date="2016-01" db="EMBL/GenBank/DDBJ databases">
        <title>The new phylogeny of the genus Mycobacterium.</title>
        <authorList>
            <person name="Tarcisio F."/>
            <person name="Conor M."/>
            <person name="Antonella G."/>
            <person name="Elisabetta G."/>
            <person name="Giulia F.S."/>
            <person name="Sara T."/>
            <person name="Anna F."/>
            <person name="Clotilde B."/>
            <person name="Roberto B."/>
            <person name="Veronica D.S."/>
            <person name="Fabio R."/>
            <person name="Monica P."/>
            <person name="Olivier J."/>
            <person name="Enrico T."/>
            <person name="Nicola S."/>
        </authorList>
    </citation>
    <scope>NUCLEOTIDE SEQUENCE [LARGE SCALE GENOMIC DNA]</scope>
    <source>
        <strain evidence="1 2">DSM 44179</strain>
    </source>
</reference>
<evidence type="ECO:0000313" key="1">
    <source>
        <dbReference type="EMBL" id="ORV10037.1"/>
    </source>
</evidence>